<evidence type="ECO:0000259" key="7">
    <source>
        <dbReference type="SMART" id="SM00415"/>
    </source>
</evidence>
<dbReference type="GO" id="GO:0003700">
    <property type="term" value="F:DNA-binding transcription factor activity"/>
    <property type="evidence" value="ECO:0007669"/>
    <property type="project" value="InterPro"/>
</dbReference>
<dbReference type="InterPro" id="IPR036388">
    <property type="entry name" value="WH-like_DNA-bd_sf"/>
</dbReference>
<keyword evidence="8" id="KW-0346">Stress response</keyword>
<evidence type="ECO:0000256" key="3">
    <source>
        <dbReference type="ARBA" id="ARBA00023125"/>
    </source>
</evidence>
<gene>
    <name evidence="8" type="primary">HSF2</name>
    <name evidence="8" type="ORF">Anas_13986</name>
</gene>
<proteinExistence type="inferred from homology"/>
<dbReference type="PANTHER" id="PTHR10015">
    <property type="entry name" value="HEAT SHOCK TRANSCRIPTION FACTOR"/>
    <property type="match status" value="1"/>
</dbReference>
<accession>A0A5N5T0C5</accession>
<feature type="region of interest" description="Disordered" evidence="6">
    <location>
        <begin position="142"/>
        <end position="162"/>
    </location>
</feature>
<dbReference type="PANTHER" id="PTHR10015:SF427">
    <property type="entry name" value="HEAT SHOCK FACTOR PROTEIN"/>
    <property type="match status" value="1"/>
</dbReference>
<evidence type="ECO:0000256" key="5">
    <source>
        <dbReference type="RuleBase" id="RU004020"/>
    </source>
</evidence>
<evidence type="ECO:0000256" key="6">
    <source>
        <dbReference type="SAM" id="MobiDB-lite"/>
    </source>
</evidence>
<organism evidence="8 9">
    <name type="scientific">Armadillidium nasatum</name>
    <dbReference type="NCBI Taxonomy" id="96803"/>
    <lineage>
        <taxon>Eukaryota</taxon>
        <taxon>Metazoa</taxon>
        <taxon>Ecdysozoa</taxon>
        <taxon>Arthropoda</taxon>
        <taxon>Crustacea</taxon>
        <taxon>Multicrustacea</taxon>
        <taxon>Malacostraca</taxon>
        <taxon>Eumalacostraca</taxon>
        <taxon>Peracarida</taxon>
        <taxon>Isopoda</taxon>
        <taxon>Oniscidea</taxon>
        <taxon>Crinocheta</taxon>
        <taxon>Armadillidiidae</taxon>
        <taxon>Armadillidium</taxon>
    </lineage>
</organism>
<name>A0A5N5T0C5_9CRUS</name>
<dbReference type="InterPro" id="IPR000232">
    <property type="entry name" value="HSF_DNA-bd"/>
</dbReference>
<dbReference type="Gene3D" id="1.10.10.10">
    <property type="entry name" value="Winged helix-like DNA-binding domain superfamily/Winged helix DNA-binding domain"/>
    <property type="match status" value="1"/>
</dbReference>
<sequence>MSVRGTSSAAFLNKLWKLVNDPLTDDLIRWSPKGKSFIITDQTRFTQDLSQNTRGIATSEGNQNLNNILMELQKVKMNQDSMKLQISELKKENDMLWRQYTHVRMKFSKQQKVIEKLVRFMLSMMDRRKELLSKKILQLPMEGEADSSSAGHRNTLKYSDYN</sequence>
<evidence type="ECO:0000313" key="9">
    <source>
        <dbReference type="Proteomes" id="UP000326759"/>
    </source>
</evidence>
<protein>
    <submittedName>
        <fullName evidence="8">Heat shock factor protein 2</fullName>
    </submittedName>
</protein>
<dbReference type="Proteomes" id="UP000326759">
    <property type="component" value="Unassembled WGS sequence"/>
</dbReference>
<comment type="similarity">
    <text evidence="2 5">Belongs to the HSF family.</text>
</comment>
<evidence type="ECO:0000313" key="8">
    <source>
        <dbReference type="EMBL" id="KAB7499635.1"/>
    </source>
</evidence>
<dbReference type="AlphaFoldDB" id="A0A5N5T0C5"/>
<evidence type="ECO:0000256" key="2">
    <source>
        <dbReference type="ARBA" id="ARBA00006403"/>
    </source>
</evidence>
<keyword evidence="3" id="KW-0238">DNA-binding</keyword>
<dbReference type="GO" id="GO:0005634">
    <property type="term" value="C:nucleus"/>
    <property type="evidence" value="ECO:0007669"/>
    <property type="project" value="UniProtKB-SubCell"/>
</dbReference>
<feature type="domain" description="HSF-type DNA-binding" evidence="7">
    <location>
        <begin position="7"/>
        <end position="128"/>
    </location>
</feature>
<reference evidence="8 9" key="1">
    <citation type="journal article" date="2019" name="PLoS Biol.">
        <title>Sex chromosomes control vertical transmission of feminizing Wolbachia symbionts in an isopod.</title>
        <authorList>
            <person name="Becking T."/>
            <person name="Chebbi M.A."/>
            <person name="Giraud I."/>
            <person name="Moumen B."/>
            <person name="Laverre T."/>
            <person name="Caubet Y."/>
            <person name="Peccoud J."/>
            <person name="Gilbert C."/>
            <person name="Cordaux R."/>
        </authorList>
    </citation>
    <scope>NUCLEOTIDE SEQUENCE [LARGE SCALE GENOMIC DNA]</scope>
    <source>
        <strain evidence="8">ANa2</strain>
        <tissue evidence="8">Whole body excluding digestive tract and cuticle</tissue>
    </source>
</reference>
<evidence type="ECO:0000256" key="1">
    <source>
        <dbReference type="ARBA" id="ARBA00004123"/>
    </source>
</evidence>
<keyword evidence="4" id="KW-0539">Nucleus</keyword>
<evidence type="ECO:0000256" key="4">
    <source>
        <dbReference type="ARBA" id="ARBA00023242"/>
    </source>
</evidence>
<dbReference type="OrthoDB" id="60033at2759"/>
<comment type="subcellular location">
    <subcellularLocation>
        <location evidence="1">Nucleus</location>
    </subcellularLocation>
</comment>
<dbReference type="Pfam" id="PF00447">
    <property type="entry name" value="HSF_DNA-bind"/>
    <property type="match status" value="1"/>
</dbReference>
<dbReference type="GO" id="GO:0043565">
    <property type="term" value="F:sequence-specific DNA binding"/>
    <property type="evidence" value="ECO:0007669"/>
    <property type="project" value="InterPro"/>
</dbReference>
<dbReference type="InterPro" id="IPR036390">
    <property type="entry name" value="WH_DNA-bd_sf"/>
</dbReference>
<dbReference type="SUPFAM" id="SSF46785">
    <property type="entry name" value="Winged helix' DNA-binding domain"/>
    <property type="match status" value="1"/>
</dbReference>
<dbReference type="SMART" id="SM00415">
    <property type="entry name" value="HSF"/>
    <property type="match status" value="1"/>
</dbReference>
<comment type="caution">
    <text evidence="8">The sequence shown here is derived from an EMBL/GenBank/DDBJ whole genome shotgun (WGS) entry which is preliminary data.</text>
</comment>
<keyword evidence="9" id="KW-1185">Reference proteome</keyword>
<dbReference type="EMBL" id="SEYY01017546">
    <property type="protein sequence ID" value="KAB7499635.1"/>
    <property type="molecule type" value="Genomic_DNA"/>
</dbReference>